<evidence type="ECO:0000256" key="3">
    <source>
        <dbReference type="PIRSR" id="PIRSR613078-2"/>
    </source>
</evidence>
<dbReference type="InterPro" id="IPR051695">
    <property type="entry name" value="Phosphoglycerate_Mutase"/>
</dbReference>
<accession>A0A9Q9MDM1</accession>
<evidence type="ECO:0000256" key="1">
    <source>
        <dbReference type="ARBA" id="ARBA00022801"/>
    </source>
</evidence>
<dbReference type="OrthoDB" id="4120859at2"/>
<dbReference type="GO" id="GO:0004331">
    <property type="term" value="F:fructose-2,6-bisphosphate 2-phosphatase activity"/>
    <property type="evidence" value="ECO:0007669"/>
    <property type="project" value="TreeGrafter"/>
</dbReference>
<dbReference type="Proteomes" id="UP001058003">
    <property type="component" value="Chromosome"/>
</dbReference>
<dbReference type="InterPro" id="IPR022492">
    <property type="entry name" value="Phosphomutase_MSMEG4193_put"/>
</dbReference>
<dbReference type="RefSeq" id="WP_033357185.1">
    <property type="nucleotide sequence ID" value="NZ_CP073767.1"/>
</dbReference>
<dbReference type="GO" id="GO:0045820">
    <property type="term" value="P:negative regulation of glycolytic process"/>
    <property type="evidence" value="ECO:0007669"/>
    <property type="project" value="TreeGrafter"/>
</dbReference>
<reference evidence="4" key="1">
    <citation type="submission" date="2021-04" db="EMBL/GenBank/DDBJ databases">
        <title>Dactylosporangium aurantiacum NRRL B-8018 full assembly.</title>
        <authorList>
            <person name="Hartkoorn R.C."/>
            <person name="Beaudoing E."/>
            <person name="Hot D."/>
        </authorList>
    </citation>
    <scope>NUCLEOTIDE SEQUENCE</scope>
    <source>
        <strain evidence="4">NRRL B-8018</strain>
    </source>
</reference>
<feature type="active site" description="Tele-phosphohistidine intermediate" evidence="2">
    <location>
        <position position="9"/>
    </location>
</feature>
<dbReference type="GO" id="GO:0043456">
    <property type="term" value="P:regulation of pentose-phosphate shunt"/>
    <property type="evidence" value="ECO:0007669"/>
    <property type="project" value="TreeGrafter"/>
</dbReference>
<evidence type="ECO:0000256" key="2">
    <source>
        <dbReference type="PIRSR" id="PIRSR613078-1"/>
    </source>
</evidence>
<feature type="binding site" evidence="3">
    <location>
        <begin position="8"/>
        <end position="15"/>
    </location>
    <ligand>
        <name>substrate</name>
    </ligand>
</feature>
<name>A0A9Q9MDM1_9ACTN</name>
<dbReference type="GO" id="GO:0005829">
    <property type="term" value="C:cytosol"/>
    <property type="evidence" value="ECO:0007669"/>
    <property type="project" value="TreeGrafter"/>
</dbReference>
<dbReference type="InterPro" id="IPR029033">
    <property type="entry name" value="His_PPase_superfam"/>
</dbReference>
<keyword evidence="5" id="KW-1185">Reference proteome</keyword>
<dbReference type="Gene3D" id="3.40.50.1240">
    <property type="entry name" value="Phosphoglycerate mutase-like"/>
    <property type="match status" value="1"/>
</dbReference>
<dbReference type="PANTHER" id="PTHR46517:SF1">
    <property type="entry name" value="FRUCTOSE-2,6-BISPHOSPHATASE TIGAR"/>
    <property type="match status" value="1"/>
</dbReference>
<proteinExistence type="predicted"/>
<dbReference type="InterPro" id="IPR013078">
    <property type="entry name" value="His_Pase_superF_clade-1"/>
</dbReference>
<dbReference type="EMBL" id="CP073767">
    <property type="protein sequence ID" value="UWZ52254.1"/>
    <property type="molecule type" value="Genomic_DNA"/>
</dbReference>
<dbReference type="PANTHER" id="PTHR46517">
    <property type="entry name" value="FRUCTOSE-2,6-BISPHOSPHATASE TIGAR"/>
    <property type="match status" value="1"/>
</dbReference>
<gene>
    <name evidence="4" type="ORF">Daura_37150</name>
</gene>
<evidence type="ECO:0000313" key="4">
    <source>
        <dbReference type="EMBL" id="UWZ52254.1"/>
    </source>
</evidence>
<dbReference type="SMART" id="SM00855">
    <property type="entry name" value="PGAM"/>
    <property type="match status" value="1"/>
</dbReference>
<evidence type="ECO:0000313" key="5">
    <source>
        <dbReference type="Proteomes" id="UP001058003"/>
    </source>
</evidence>
<dbReference type="CDD" id="cd07067">
    <property type="entry name" value="HP_PGM_like"/>
    <property type="match status" value="1"/>
</dbReference>
<keyword evidence="1" id="KW-0378">Hydrolase</keyword>
<feature type="binding site" evidence="3">
    <location>
        <begin position="83"/>
        <end position="86"/>
    </location>
    <ligand>
        <name>substrate</name>
    </ligand>
</feature>
<dbReference type="Pfam" id="PF00300">
    <property type="entry name" value="His_Phos_1"/>
    <property type="match status" value="1"/>
</dbReference>
<dbReference type="NCBIfam" id="TIGR03848">
    <property type="entry name" value="MSMEG_4193"/>
    <property type="match status" value="1"/>
</dbReference>
<organism evidence="4 5">
    <name type="scientific">Dactylosporangium aurantiacum</name>
    <dbReference type="NCBI Taxonomy" id="35754"/>
    <lineage>
        <taxon>Bacteria</taxon>
        <taxon>Bacillati</taxon>
        <taxon>Actinomycetota</taxon>
        <taxon>Actinomycetes</taxon>
        <taxon>Micromonosporales</taxon>
        <taxon>Micromonosporaceae</taxon>
        <taxon>Dactylosporangium</taxon>
    </lineage>
</organism>
<sequence length="232" mass="24291">MTTVLLLRHGRTTTNATGILAGHQPVGLDDVGQAQARAVGERLADAKLPLAAVVSSPLPRCRETLSLALPEFSDVTVDDGIIECRYGDWTGRPLKELAKEPLWATVQAHPSAAVFPGPEGESMAVMSARAVAAVRGWDARLTASHGADAVWLACSHGDIIKAIVADALGMHLDLFQRIAVEPASITVIRYTPLRSFVLRLNDTGGDLAPFVPKVDDEPTSDAAVGGGSGGSV</sequence>
<dbReference type="AlphaFoldDB" id="A0A9Q9MDM1"/>
<protein>
    <submittedName>
        <fullName evidence="4">MSMEG_4193 family putative phosphomutase</fullName>
    </submittedName>
</protein>
<feature type="active site" description="Proton donor/acceptor" evidence="2">
    <location>
        <position position="83"/>
    </location>
</feature>
<dbReference type="KEGG" id="daur:Daura_37150"/>
<feature type="binding site" evidence="3">
    <location>
        <position position="60"/>
    </location>
    <ligand>
        <name>substrate</name>
    </ligand>
</feature>
<dbReference type="SUPFAM" id="SSF53254">
    <property type="entry name" value="Phosphoglycerate mutase-like"/>
    <property type="match status" value="1"/>
</dbReference>